<name>A0A0F9MHS9_9ZZZZ</name>
<evidence type="ECO:0000313" key="3">
    <source>
        <dbReference type="EMBL" id="KKN05419.1"/>
    </source>
</evidence>
<sequence>MTAPLQFLNDFFTWAVTYFPNLELMQANYGGVRFLPGGKVKEIKPGLYMYWPLTTTVQEIQIKRQSIEVQQELTTKDGVTVMVKTVIVFTVEDVMKALVETADFDDTTEEMGQKGTVHAVMSREFDQILMDMVDSNDVRNEVTRGARSALLPFGVKVEDAFISSFGTTRIFSHAGEGALGFAGSEDG</sequence>
<dbReference type="SUPFAM" id="SSF117892">
    <property type="entry name" value="Band 7/SPFH domain"/>
    <property type="match status" value="1"/>
</dbReference>
<organism evidence="3">
    <name type="scientific">marine sediment metagenome</name>
    <dbReference type="NCBI Taxonomy" id="412755"/>
    <lineage>
        <taxon>unclassified sequences</taxon>
        <taxon>metagenomes</taxon>
        <taxon>ecological metagenomes</taxon>
    </lineage>
</organism>
<dbReference type="EMBL" id="LAZR01004808">
    <property type="protein sequence ID" value="KKN05419.1"/>
    <property type="molecule type" value="Genomic_DNA"/>
</dbReference>
<accession>A0A0F9MHS9</accession>
<evidence type="ECO:0000259" key="2">
    <source>
        <dbReference type="Pfam" id="PF01145"/>
    </source>
</evidence>
<comment type="caution">
    <text evidence="3">The sequence shown here is derived from an EMBL/GenBank/DDBJ whole genome shotgun (WGS) entry which is preliminary data.</text>
</comment>
<dbReference type="Pfam" id="PF01145">
    <property type="entry name" value="Band_7"/>
    <property type="match status" value="1"/>
</dbReference>
<dbReference type="Gene3D" id="3.30.479.30">
    <property type="entry name" value="Band 7 domain"/>
    <property type="match status" value="1"/>
</dbReference>
<evidence type="ECO:0000256" key="1">
    <source>
        <dbReference type="ARBA" id="ARBA00008164"/>
    </source>
</evidence>
<feature type="domain" description="Band 7" evidence="2">
    <location>
        <begin position="28"/>
        <end position="164"/>
    </location>
</feature>
<proteinExistence type="inferred from homology"/>
<gene>
    <name evidence="3" type="ORF">LCGC14_1087580</name>
</gene>
<dbReference type="PANTHER" id="PTHR10264">
    <property type="entry name" value="BAND 7 PROTEIN-RELATED"/>
    <property type="match status" value="1"/>
</dbReference>
<dbReference type="AlphaFoldDB" id="A0A0F9MHS9"/>
<protein>
    <recommendedName>
        <fullName evidence="2">Band 7 domain-containing protein</fullName>
    </recommendedName>
</protein>
<reference evidence="3" key="1">
    <citation type="journal article" date="2015" name="Nature">
        <title>Complex archaea that bridge the gap between prokaryotes and eukaryotes.</title>
        <authorList>
            <person name="Spang A."/>
            <person name="Saw J.H."/>
            <person name="Jorgensen S.L."/>
            <person name="Zaremba-Niedzwiedzka K."/>
            <person name="Martijn J."/>
            <person name="Lind A.E."/>
            <person name="van Eijk R."/>
            <person name="Schleper C."/>
            <person name="Guy L."/>
            <person name="Ettema T.J."/>
        </authorList>
    </citation>
    <scope>NUCLEOTIDE SEQUENCE</scope>
</reference>
<dbReference type="GO" id="GO:0005886">
    <property type="term" value="C:plasma membrane"/>
    <property type="evidence" value="ECO:0007669"/>
    <property type="project" value="InterPro"/>
</dbReference>
<dbReference type="PANTHER" id="PTHR10264:SF19">
    <property type="entry name" value="AT06885P-RELATED"/>
    <property type="match status" value="1"/>
</dbReference>
<dbReference type="InterPro" id="IPR001107">
    <property type="entry name" value="Band_7"/>
</dbReference>
<comment type="similarity">
    <text evidence="1">Belongs to the band 7/mec-2 family.</text>
</comment>
<dbReference type="InterPro" id="IPR036013">
    <property type="entry name" value="Band_7/SPFH_dom_sf"/>
</dbReference>
<dbReference type="InterPro" id="IPR043202">
    <property type="entry name" value="Band-7_stomatin-like"/>
</dbReference>